<reference evidence="1 2" key="1">
    <citation type="journal article" date="2019" name="Commun. Biol.">
        <title>The bagworm genome reveals a unique fibroin gene that provides high tensile strength.</title>
        <authorList>
            <person name="Kono N."/>
            <person name="Nakamura H."/>
            <person name="Ohtoshi R."/>
            <person name="Tomita M."/>
            <person name="Numata K."/>
            <person name="Arakawa K."/>
        </authorList>
    </citation>
    <scope>NUCLEOTIDE SEQUENCE [LARGE SCALE GENOMIC DNA]</scope>
</reference>
<accession>A0A4C1X8G3</accession>
<gene>
    <name evidence="1" type="ORF">EVAR_7079_1</name>
</gene>
<organism evidence="1 2">
    <name type="scientific">Eumeta variegata</name>
    <name type="common">Bagworm moth</name>
    <name type="synonym">Eumeta japonica</name>
    <dbReference type="NCBI Taxonomy" id="151549"/>
    <lineage>
        <taxon>Eukaryota</taxon>
        <taxon>Metazoa</taxon>
        <taxon>Ecdysozoa</taxon>
        <taxon>Arthropoda</taxon>
        <taxon>Hexapoda</taxon>
        <taxon>Insecta</taxon>
        <taxon>Pterygota</taxon>
        <taxon>Neoptera</taxon>
        <taxon>Endopterygota</taxon>
        <taxon>Lepidoptera</taxon>
        <taxon>Glossata</taxon>
        <taxon>Ditrysia</taxon>
        <taxon>Tineoidea</taxon>
        <taxon>Psychidae</taxon>
        <taxon>Oiketicinae</taxon>
        <taxon>Eumeta</taxon>
    </lineage>
</organism>
<dbReference type="EMBL" id="BGZK01000778">
    <property type="protein sequence ID" value="GBP60086.1"/>
    <property type="molecule type" value="Genomic_DNA"/>
</dbReference>
<protein>
    <submittedName>
        <fullName evidence="1">Uncharacterized protein</fullName>
    </submittedName>
</protein>
<proteinExistence type="predicted"/>
<evidence type="ECO:0000313" key="1">
    <source>
        <dbReference type="EMBL" id="GBP60086.1"/>
    </source>
</evidence>
<comment type="caution">
    <text evidence="1">The sequence shown here is derived from an EMBL/GenBank/DDBJ whole genome shotgun (WGS) entry which is preliminary data.</text>
</comment>
<evidence type="ECO:0000313" key="2">
    <source>
        <dbReference type="Proteomes" id="UP000299102"/>
    </source>
</evidence>
<name>A0A4C1X8G3_EUMVA</name>
<dbReference type="AlphaFoldDB" id="A0A4C1X8G3"/>
<dbReference type="Proteomes" id="UP000299102">
    <property type="component" value="Unassembled WGS sequence"/>
</dbReference>
<keyword evidence="2" id="KW-1185">Reference proteome</keyword>
<sequence>MKVLLTCEHTPHVHTHARTHRDETRHKEKNHDLQKTRFSKIGVRAKSIKKHLVAFVVEDIEEKIEQALGCVGFGFPLYFSHLATEILYEPLARKGLKAGSTTYLKWLGSWEAS</sequence>